<feature type="transmembrane region" description="Helical" evidence="4">
    <location>
        <begin position="434"/>
        <end position="456"/>
    </location>
</feature>
<dbReference type="AlphaFoldDB" id="A0A5J4Z743"/>
<dbReference type="CDD" id="cd24008">
    <property type="entry name" value="ASKHA_NBD_GLK"/>
    <property type="match status" value="1"/>
</dbReference>
<accession>A0A5J4Z743</accession>
<dbReference type="GO" id="GO:0004340">
    <property type="term" value="F:glucokinase activity"/>
    <property type="evidence" value="ECO:0007669"/>
    <property type="project" value="InterPro"/>
</dbReference>
<dbReference type="NCBIfam" id="TIGR00749">
    <property type="entry name" value="glk"/>
    <property type="match status" value="1"/>
</dbReference>
<dbReference type="Gene3D" id="3.30.420.40">
    <property type="match status" value="1"/>
</dbReference>
<feature type="region of interest" description="Disordered" evidence="3">
    <location>
        <begin position="1"/>
        <end position="25"/>
    </location>
</feature>
<dbReference type="PANTHER" id="PTHR47363:SF1">
    <property type="entry name" value="GLUCOKINASE"/>
    <property type="match status" value="1"/>
</dbReference>
<keyword evidence="4" id="KW-0472">Membrane</keyword>
<dbReference type="OMA" id="NNHWRLS"/>
<evidence type="ECO:0000256" key="2">
    <source>
        <dbReference type="ARBA" id="ARBA00022777"/>
    </source>
</evidence>
<keyword evidence="4" id="KW-1133">Transmembrane helix</keyword>
<keyword evidence="4" id="KW-0812">Transmembrane</keyword>
<sequence length="466" mass="50833">MGQEDGALESVVSAPKEMSKSVSKSEEGELFQIGTSQKYLIIAGDIGGTNCRLQLVQSSADSLEDSRILCRRKYDNDKYKLFSDALCEFFADPVVMAAVDANHGHTDVACLAVAGPVDNDHINFTNREGWIIDGRDLEQSFGIGRVSLINDFAANGHGIEALHENDIVTIQHGEKLPGAPIALVGAGTGLGECYLTKARDDDSYQVFATEGGHTDFAPRNDIETELLVWMREKVKGRVSVERIVSGRGLQNVYEFLAHRTQMDDMQLETHKRIMSQTDIPFAISSSRFDYSLAMQAVQMFLSAYGSEVGNVALKYLPRGGLYIAGGIAPKLLDAISETGSGFMVALYDKGRLRSRIENIPIYVVTLEDLGLRGAHVMAFRLLHAAHAAPLPVLEFRTTSLRTAAMKTASVGAKIGSALKRTNRAFLDSFSDYSVFWALGISITTSAGFAMLITAQFTKLVREGSLR</sequence>
<dbReference type="InterPro" id="IPR043129">
    <property type="entry name" value="ATPase_NBD"/>
</dbReference>
<dbReference type="EMBL" id="VRMN01000001">
    <property type="protein sequence ID" value="KAA8499155.1"/>
    <property type="molecule type" value="Genomic_DNA"/>
</dbReference>
<name>A0A5J4Z743_PORPP</name>
<evidence type="ECO:0000313" key="5">
    <source>
        <dbReference type="EMBL" id="KAA8499155.1"/>
    </source>
</evidence>
<gene>
    <name evidence="5" type="ORF">FVE85_6740</name>
</gene>
<dbReference type="GO" id="GO:0005524">
    <property type="term" value="F:ATP binding"/>
    <property type="evidence" value="ECO:0007669"/>
    <property type="project" value="InterPro"/>
</dbReference>
<keyword evidence="1" id="KW-0808">Transferase</keyword>
<organism evidence="5 6">
    <name type="scientific">Porphyridium purpureum</name>
    <name type="common">Red alga</name>
    <name type="synonym">Porphyridium cruentum</name>
    <dbReference type="NCBI Taxonomy" id="35688"/>
    <lineage>
        <taxon>Eukaryota</taxon>
        <taxon>Rhodophyta</taxon>
        <taxon>Bangiophyceae</taxon>
        <taxon>Porphyridiales</taxon>
        <taxon>Porphyridiaceae</taxon>
        <taxon>Porphyridium</taxon>
    </lineage>
</organism>
<keyword evidence="2 5" id="KW-0418">Kinase</keyword>
<reference evidence="6" key="1">
    <citation type="journal article" date="2019" name="Nat. Commun.">
        <title>Expansion of phycobilisome linker gene families in mesophilic red algae.</title>
        <authorList>
            <person name="Lee J."/>
            <person name="Kim D."/>
            <person name="Bhattacharya D."/>
            <person name="Yoon H.S."/>
        </authorList>
    </citation>
    <scope>NUCLEOTIDE SEQUENCE [LARGE SCALE GENOMIC DNA]</scope>
    <source>
        <strain evidence="6">CCMP 1328</strain>
    </source>
</reference>
<protein>
    <submittedName>
        <fullName evidence="5">Glucokinase</fullName>
    </submittedName>
</protein>
<comment type="caution">
    <text evidence="5">The sequence shown here is derived from an EMBL/GenBank/DDBJ whole genome shotgun (WGS) entry which is preliminary data.</text>
</comment>
<proteinExistence type="predicted"/>
<dbReference type="GO" id="GO:0006096">
    <property type="term" value="P:glycolytic process"/>
    <property type="evidence" value="ECO:0007669"/>
    <property type="project" value="InterPro"/>
</dbReference>
<evidence type="ECO:0000313" key="6">
    <source>
        <dbReference type="Proteomes" id="UP000324585"/>
    </source>
</evidence>
<dbReference type="GO" id="GO:0005536">
    <property type="term" value="F:D-glucose binding"/>
    <property type="evidence" value="ECO:0007669"/>
    <property type="project" value="InterPro"/>
</dbReference>
<dbReference type="OrthoDB" id="10251652at2759"/>
<evidence type="ECO:0000256" key="1">
    <source>
        <dbReference type="ARBA" id="ARBA00022679"/>
    </source>
</evidence>
<dbReference type="Proteomes" id="UP000324585">
    <property type="component" value="Unassembled WGS sequence"/>
</dbReference>
<evidence type="ECO:0000256" key="4">
    <source>
        <dbReference type="SAM" id="Phobius"/>
    </source>
</evidence>
<evidence type="ECO:0000256" key="3">
    <source>
        <dbReference type="SAM" id="MobiDB-lite"/>
    </source>
</evidence>
<dbReference type="PANTHER" id="PTHR47363">
    <property type="entry name" value="GLUCOKINASE"/>
    <property type="match status" value="1"/>
</dbReference>
<dbReference type="InterPro" id="IPR003836">
    <property type="entry name" value="Glucokinase"/>
</dbReference>
<dbReference type="SUPFAM" id="SSF53067">
    <property type="entry name" value="Actin-like ATPase domain"/>
    <property type="match status" value="1"/>
</dbReference>
<keyword evidence="6" id="KW-1185">Reference proteome</keyword>
<dbReference type="Pfam" id="PF02685">
    <property type="entry name" value="Glucokinase"/>
    <property type="match status" value="1"/>
</dbReference>
<dbReference type="Gene3D" id="3.40.367.20">
    <property type="match status" value="1"/>
</dbReference>